<evidence type="ECO:0000259" key="6">
    <source>
        <dbReference type="PROSITE" id="PS51387"/>
    </source>
</evidence>
<dbReference type="InterPro" id="IPR012951">
    <property type="entry name" value="BBE"/>
</dbReference>
<dbReference type="SUPFAM" id="SSF56176">
    <property type="entry name" value="FAD-binding/transporter-associated domain-like"/>
    <property type="match status" value="1"/>
</dbReference>
<comment type="caution">
    <text evidence="7">The sequence shown here is derived from an EMBL/GenBank/DDBJ whole genome shotgun (WGS) entry which is preliminary data.</text>
</comment>
<evidence type="ECO:0000256" key="5">
    <source>
        <dbReference type="ARBA" id="ARBA00023002"/>
    </source>
</evidence>
<dbReference type="InterPro" id="IPR016169">
    <property type="entry name" value="FAD-bd_PCMH_sub2"/>
</dbReference>
<dbReference type="Gene3D" id="3.30.465.10">
    <property type="match status" value="1"/>
</dbReference>
<dbReference type="Gene3D" id="3.40.462.20">
    <property type="match status" value="1"/>
</dbReference>
<keyword evidence="5" id="KW-0560">Oxidoreductase</keyword>
<organism evidence="7 8">
    <name type="scientific">Rhodobacter flavimaris</name>
    <dbReference type="NCBI Taxonomy" id="2907145"/>
    <lineage>
        <taxon>Bacteria</taxon>
        <taxon>Pseudomonadati</taxon>
        <taxon>Pseudomonadota</taxon>
        <taxon>Alphaproteobacteria</taxon>
        <taxon>Rhodobacterales</taxon>
        <taxon>Rhodobacter group</taxon>
        <taxon>Rhodobacter</taxon>
    </lineage>
</organism>
<protein>
    <submittedName>
        <fullName evidence="7">FAD-dependent oxidoreductase</fullName>
    </submittedName>
</protein>
<evidence type="ECO:0000256" key="2">
    <source>
        <dbReference type="ARBA" id="ARBA00005466"/>
    </source>
</evidence>
<dbReference type="Pfam" id="PF01565">
    <property type="entry name" value="FAD_binding_4"/>
    <property type="match status" value="1"/>
</dbReference>
<reference evidence="7 8" key="1">
    <citation type="submission" date="2021-12" db="EMBL/GenBank/DDBJ databases">
        <title>Sinirhodobacter sp. WL0062 is a bacterium isolated from seawater.</title>
        <authorList>
            <person name="Wang L."/>
            <person name="He W."/>
            <person name="Zhang D.-F."/>
        </authorList>
    </citation>
    <scope>NUCLEOTIDE SEQUENCE [LARGE SCALE GENOMIC DNA]</scope>
    <source>
        <strain evidence="7 8">WL0062</strain>
    </source>
</reference>
<dbReference type="InterPro" id="IPR036318">
    <property type="entry name" value="FAD-bd_PCMH-like_sf"/>
</dbReference>
<dbReference type="InterPro" id="IPR016166">
    <property type="entry name" value="FAD-bd_PCMH"/>
</dbReference>
<accession>A0ABS8YUX7</accession>
<dbReference type="InterPro" id="IPR050416">
    <property type="entry name" value="FAD-linked_Oxidoreductase"/>
</dbReference>
<keyword evidence="4" id="KW-0274">FAD</keyword>
<dbReference type="PROSITE" id="PS51387">
    <property type="entry name" value="FAD_PCMH"/>
    <property type="match status" value="1"/>
</dbReference>
<gene>
    <name evidence="7" type="ORF">LZA78_03485</name>
</gene>
<evidence type="ECO:0000256" key="3">
    <source>
        <dbReference type="ARBA" id="ARBA00022630"/>
    </source>
</evidence>
<dbReference type="PANTHER" id="PTHR42973">
    <property type="entry name" value="BINDING OXIDOREDUCTASE, PUTATIVE (AFU_ORTHOLOGUE AFUA_1G17690)-RELATED"/>
    <property type="match status" value="1"/>
</dbReference>
<proteinExistence type="inferred from homology"/>
<sequence length="543" mass="59571">MPKNHSYKRETDAALFSLWDSHPEALFTQLGLTREALKAAQSAMVGRIVMPGDPSYDTDRLLTNPVFNPAPCVIIYCESESDVSIALQIGKRGTMPFTVRSGGHCTAGFSAGYGVLIDVKGLDHVVVDPVMRTATVGAGCDFARLNRALALYGLHVPSGECDTVRVGGFVQGGGLGFTSASFGMNCDNVLAMKVMLADGRIVLATPNQNRDLWWAMRGGTGGNFGILLEVVYQLYPLTQVTGWALAWTLETPAQIAQAADVMLKLQRDYMGPNGVYGDALTLQVLIVYQTELQKGVPMPTPGYVFMVRGLWVGAQQDGIASMKPLAAMPGATVQWTKTGTYMEVLDALLNDPQDQPIVEHGMPNEDKASRYVARDLSAAEWIEVLTFFTTKSPNTMSYMYLEVYGGKIASYPIENSAFMHRDVLYDAVLDVFWYMPGDRAAAEAFMHDWIQLMQQFWNGGVYQNYPSISVPDYPFNYWKSALPGLSQARKKYDPEHCFRFAQEVPMPLKGHEPGADEIPADIRAALALPIDETGGAQPVRLAL</sequence>
<name>A0ABS8YUX7_9RHOB</name>
<feature type="domain" description="FAD-binding PCMH-type" evidence="6">
    <location>
        <begin position="67"/>
        <end position="237"/>
    </location>
</feature>
<dbReference type="EMBL" id="JAJUOS010000002">
    <property type="protein sequence ID" value="MCE5972546.1"/>
    <property type="molecule type" value="Genomic_DNA"/>
</dbReference>
<evidence type="ECO:0000313" key="7">
    <source>
        <dbReference type="EMBL" id="MCE5972546.1"/>
    </source>
</evidence>
<keyword evidence="3" id="KW-0285">Flavoprotein</keyword>
<evidence type="ECO:0000313" key="8">
    <source>
        <dbReference type="Proteomes" id="UP001521181"/>
    </source>
</evidence>
<dbReference type="PANTHER" id="PTHR42973:SF39">
    <property type="entry name" value="FAD-BINDING PCMH-TYPE DOMAIN-CONTAINING PROTEIN"/>
    <property type="match status" value="1"/>
</dbReference>
<dbReference type="Pfam" id="PF08031">
    <property type="entry name" value="BBE"/>
    <property type="match status" value="1"/>
</dbReference>
<dbReference type="Proteomes" id="UP001521181">
    <property type="component" value="Unassembled WGS sequence"/>
</dbReference>
<dbReference type="RefSeq" id="WP_233675563.1">
    <property type="nucleotide sequence ID" value="NZ_JAJUOS010000002.1"/>
</dbReference>
<comment type="similarity">
    <text evidence="2">Belongs to the oxygen-dependent FAD-linked oxidoreductase family.</text>
</comment>
<evidence type="ECO:0000256" key="1">
    <source>
        <dbReference type="ARBA" id="ARBA00001974"/>
    </source>
</evidence>
<evidence type="ECO:0000256" key="4">
    <source>
        <dbReference type="ARBA" id="ARBA00022827"/>
    </source>
</evidence>
<dbReference type="InterPro" id="IPR006094">
    <property type="entry name" value="Oxid_FAD_bind_N"/>
</dbReference>
<comment type="cofactor">
    <cofactor evidence="1">
        <name>FAD</name>
        <dbReference type="ChEBI" id="CHEBI:57692"/>
    </cofactor>
</comment>
<keyword evidence="8" id="KW-1185">Reference proteome</keyword>